<reference evidence="1" key="1">
    <citation type="submission" date="2019-02" db="EMBL/GenBank/DDBJ databases">
        <authorList>
            <person name="Gruber-Vodicka R. H."/>
            <person name="Seah K. B. B."/>
        </authorList>
    </citation>
    <scope>NUCLEOTIDE SEQUENCE</scope>
    <source>
        <strain evidence="1">BECK_BZ197</strain>
        <strain evidence="3">BECK_BZ198</strain>
        <strain evidence="2">BECK_BZ199</strain>
    </source>
</reference>
<protein>
    <submittedName>
        <fullName evidence="1">Uncharacterized protein</fullName>
    </submittedName>
</protein>
<evidence type="ECO:0000313" key="3">
    <source>
        <dbReference type="EMBL" id="VFK76219.1"/>
    </source>
</evidence>
<dbReference type="EMBL" id="CAADFO010000103">
    <property type="protein sequence ID" value="VFK32135.1"/>
    <property type="molecule type" value="Genomic_DNA"/>
</dbReference>
<name>A0A450XS81_9GAMM</name>
<gene>
    <name evidence="1" type="ORF">BECKMB1821G_GA0114241_11038</name>
    <name evidence="3" type="ORF">BECKMB1821H_GA0114242_104623</name>
    <name evidence="2" type="ORF">BECKMB1821I_GA0114274_10998</name>
</gene>
<sequence length="124" mass="13606">MKHTSPLKLTIAFIDPDLDDEERDREVQALLTQVKDLDIISAGRVPDPAPPEGNKSMGGVLAGMAIMELYGPQLKNLLNLVGARLSGKTIELEVEANGRRLKVKASNQAEIEMVIRKAREFIGE</sequence>
<evidence type="ECO:0000313" key="2">
    <source>
        <dbReference type="EMBL" id="VFK35088.1"/>
    </source>
</evidence>
<dbReference type="EMBL" id="CAADGH010000046">
    <property type="protein sequence ID" value="VFK76219.1"/>
    <property type="molecule type" value="Genomic_DNA"/>
</dbReference>
<organism evidence="1">
    <name type="scientific">Candidatus Kentrum sp. MB</name>
    <dbReference type="NCBI Taxonomy" id="2138164"/>
    <lineage>
        <taxon>Bacteria</taxon>
        <taxon>Pseudomonadati</taxon>
        <taxon>Pseudomonadota</taxon>
        <taxon>Gammaproteobacteria</taxon>
        <taxon>Candidatus Kentrum</taxon>
    </lineage>
</organism>
<dbReference type="EMBL" id="CAADFQ010000099">
    <property type="protein sequence ID" value="VFK35088.1"/>
    <property type="molecule type" value="Genomic_DNA"/>
</dbReference>
<proteinExistence type="predicted"/>
<dbReference type="AlphaFoldDB" id="A0A450XS81"/>
<evidence type="ECO:0000313" key="1">
    <source>
        <dbReference type="EMBL" id="VFK32135.1"/>
    </source>
</evidence>
<accession>A0A450XS81</accession>